<evidence type="ECO:0000259" key="2">
    <source>
        <dbReference type="Pfam" id="PF03732"/>
    </source>
</evidence>
<feature type="region of interest" description="Disordered" evidence="1">
    <location>
        <begin position="381"/>
        <end position="484"/>
    </location>
</feature>
<dbReference type="EMBL" id="JBBPBM010000076">
    <property type="protein sequence ID" value="KAK8511906.1"/>
    <property type="molecule type" value="Genomic_DNA"/>
</dbReference>
<sequence length="760" mass="86410">MTRNNPGELVKFEPEIEAHARRLNAKTCQERRNHQQQQQELILDTNSDTDVISDTHSESDINEPMAEEDQTIRQLAAAPAKQQPLCITFPNGQTPFELKPGLIHLLPTFHGLPSENPHKHLTEFHMVCSSMKPYGVSEDQIKLRAFPFSLADVAKDWLFYLPSNSVTTWADMTRLFLDRFFPAAKASELRRSILGIRQKDNESLYDYWERFKKLCASCPQHGLTEQTLLQYFYEGLLPLEMKMIDAASGGALVNMTPTAARNLISTMAANSQQFRPINEPTRRVNEISSVSLENKIDKLADIVQYLVAGKIGWRDNSNFSYAQNSRPNQQHQPQKPSLESIVERLALSQEKFQLKTEAHFQEIVKQMSQLTLAVSRLESKGRLPSQTEANPRENVSAITLRSGTVIEPIPRNADAASKTQGEEKLKSEENQKSDAKEKKERKEKSKEEDGANAQERKQGKSQQSPIISPYATPPPFPSRLVKRDKQTEEKEILDVFRKVEINIPLLDVIRKVPRYARFLKNLCTTKRKLTGNEKVNLGENVSAVFQRKLPPKLKDQGMFAIPCKIGEVEIKRAMCDLGASINVMPLSVYNLISTEPLKETRVTVQLADRSVIHPEGVLENVLVKVNELIFPADFYVIDMENDRTNSSPEILLGRPFLSTSHTKIDANSGILTMEFDGEVVKFDVYKAMKYPNRVESINFVGVIKPLAPNSELKLSSDKLKSKGEILSEKMKKLHDRKISHREILSWTKCKNWRKYLSQCM</sequence>
<dbReference type="Proteomes" id="UP001472677">
    <property type="component" value="Unassembled WGS sequence"/>
</dbReference>
<dbReference type="InterPro" id="IPR021109">
    <property type="entry name" value="Peptidase_aspartic_dom_sf"/>
</dbReference>
<protein>
    <recommendedName>
        <fullName evidence="2">Retrotransposon gag domain-containing protein</fullName>
    </recommendedName>
</protein>
<gene>
    <name evidence="3" type="ORF">V6N12_074596</name>
</gene>
<dbReference type="CDD" id="cd00303">
    <property type="entry name" value="retropepsin_like"/>
    <property type="match status" value="1"/>
</dbReference>
<evidence type="ECO:0000313" key="3">
    <source>
        <dbReference type="EMBL" id="KAK8511906.1"/>
    </source>
</evidence>
<feature type="compositionally biased region" description="Basic and acidic residues" evidence="1">
    <location>
        <begin position="420"/>
        <end position="458"/>
    </location>
</feature>
<keyword evidence="4" id="KW-1185">Reference proteome</keyword>
<dbReference type="PANTHER" id="PTHR33067">
    <property type="entry name" value="RNA-DIRECTED DNA POLYMERASE-RELATED"/>
    <property type="match status" value="1"/>
</dbReference>
<organism evidence="3 4">
    <name type="scientific">Hibiscus sabdariffa</name>
    <name type="common">roselle</name>
    <dbReference type="NCBI Taxonomy" id="183260"/>
    <lineage>
        <taxon>Eukaryota</taxon>
        <taxon>Viridiplantae</taxon>
        <taxon>Streptophyta</taxon>
        <taxon>Embryophyta</taxon>
        <taxon>Tracheophyta</taxon>
        <taxon>Spermatophyta</taxon>
        <taxon>Magnoliopsida</taxon>
        <taxon>eudicotyledons</taxon>
        <taxon>Gunneridae</taxon>
        <taxon>Pentapetalae</taxon>
        <taxon>rosids</taxon>
        <taxon>malvids</taxon>
        <taxon>Malvales</taxon>
        <taxon>Malvaceae</taxon>
        <taxon>Malvoideae</taxon>
        <taxon>Hibiscus</taxon>
    </lineage>
</organism>
<accession>A0ABR2BXS4</accession>
<comment type="caution">
    <text evidence="3">The sequence shown here is derived from an EMBL/GenBank/DDBJ whole genome shotgun (WGS) entry which is preliminary data.</text>
</comment>
<evidence type="ECO:0000313" key="4">
    <source>
        <dbReference type="Proteomes" id="UP001472677"/>
    </source>
</evidence>
<dbReference type="Gene3D" id="2.40.70.10">
    <property type="entry name" value="Acid Proteases"/>
    <property type="match status" value="1"/>
</dbReference>
<dbReference type="Pfam" id="PF03732">
    <property type="entry name" value="Retrotrans_gag"/>
    <property type="match status" value="1"/>
</dbReference>
<dbReference type="InterPro" id="IPR005162">
    <property type="entry name" value="Retrotrans_gag_dom"/>
</dbReference>
<evidence type="ECO:0000256" key="1">
    <source>
        <dbReference type="SAM" id="MobiDB-lite"/>
    </source>
</evidence>
<feature type="domain" description="Retrotransposon gag" evidence="2">
    <location>
        <begin position="145"/>
        <end position="237"/>
    </location>
</feature>
<dbReference type="PANTHER" id="PTHR33067:SF15">
    <property type="entry name" value="RNA-DIRECTED DNA POLYMERASE"/>
    <property type="match status" value="1"/>
</dbReference>
<reference evidence="3 4" key="1">
    <citation type="journal article" date="2024" name="G3 (Bethesda)">
        <title>Genome assembly of Hibiscus sabdariffa L. provides insights into metabolisms of medicinal natural products.</title>
        <authorList>
            <person name="Kim T."/>
        </authorList>
    </citation>
    <scope>NUCLEOTIDE SEQUENCE [LARGE SCALE GENOMIC DNA]</scope>
    <source>
        <strain evidence="3">TK-2024</strain>
        <tissue evidence="3">Old leaves</tissue>
    </source>
</reference>
<name>A0ABR2BXS4_9ROSI</name>
<proteinExistence type="predicted"/>